<dbReference type="PANTHER" id="PTHR35526:SF3">
    <property type="entry name" value="ANTI-SIGMA-F FACTOR RSBW"/>
    <property type="match status" value="1"/>
</dbReference>
<name>A0A6G4TSF1_9ACTN</name>
<organism evidence="5 6">
    <name type="scientific">Streptomyces coryli</name>
    <dbReference type="NCBI Taxonomy" id="1128680"/>
    <lineage>
        <taxon>Bacteria</taxon>
        <taxon>Bacillati</taxon>
        <taxon>Actinomycetota</taxon>
        <taxon>Actinomycetes</taxon>
        <taxon>Kitasatosporales</taxon>
        <taxon>Streptomycetaceae</taxon>
        <taxon>Streptomyces</taxon>
    </lineage>
</organism>
<feature type="domain" description="Histidine kinase/HSP90-like ATPase" evidence="3">
    <location>
        <begin position="201"/>
        <end position="313"/>
    </location>
</feature>
<feature type="region of interest" description="Disordered" evidence="2">
    <location>
        <begin position="316"/>
        <end position="362"/>
    </location>
</feature>
<dbReference type="InterPro" id="IPR003594">
    <property type="entry name" value="HATPase_dom"/>
</dbReference>
<dbReference type="RefSeq" id="WP_165229592.1">
    <property type="nucleotide sequence ID" value="NZ_JAAKZV010000001.1"/>
</dbReference>
<keyword evidence="5" id="KW-0418">Kinase</keyword>
<dbReference type="CDD" id="cd16936">
    <property type="entry name" value="HATPase_RsbW-like"/>
    <property type="match status" value="1"/>
</dbReference>
<dbReference type="InterPro" id="IPR047718">
    <property type="entry name" value="RsbA-like_anti_sig"/>
</dbReference>
<evidence type="ECO:0000313" key="5">
    <source>
        <dbReference type="EMBL" id="NGN62396.1"/>
    </source>
</evidence>
<evidence type="ECO:0000259" key="4">
    <source>
        <dbReference type="Pfam" id="PF14417"/>
    </source>
</evidence>
<keyword evidence="6" id="KW-1185">Reference proteome</keyword>
<evidence type="ECO:0000256" key="1">
    <source>
        <dbReference type="ARBA" id="ARBA00022527"/>
    </source>
</evidence>
<dbReference type="InterPro" id="IPR025847">
    <property type="entry name" value="MEDS_domain"/>
</dbReference>
<comment type="caution">
    <text evidence="5">The sequence shown here is derived from an EMBL/GenBank/DDBJ whole genome shotgun (WGS) entry which is preliminary data.</text>
</comment>
<proteinExistence type="predicted"/>
<dbReference type="GO" id="GO:0004674">
    <property type="term" value="F:protein serine/threonine kinase activity"/>
    <property type="evidence" value="ECO:0007669"/>
    <property type="project" value="UniProtKB-KW"/>
</dbReference>
<reference evidence="5 6" key="1">
    <citation type="submission" date="2020-02" db="EMBL/GenBank/DDBJ databases">
        <title>Whole-genome analyses of novel actinobacteria.</title>
        <authorList>
            <person name="Sahin N."/>
        </authorList>
    </citation>
    <scope>NUCLEOTIDE SEQUENCE [LARGE SCALE GENOMIC DNA]</scope>
    <source>
        <strain evidence="5 6">A7024</strain>
    </source>
</reference>
<feature type="compositionally biased region" description="Low complexity" evidence="2">
    <location>
        <begin position="331"/>
        <end position="349"/>
    </location>
</feature>
<dbReference type="EMBL" id="JAAKZV010000001">
    <property type="protein sequence ID" value="NGN62396.1"/>
    <property type="molecule type" value="Genomic_DNA"/>
</dbReference>
<evidence type="ECO:0000259" key="3">
    <source>
        <dbReference type="Pfam" id="PF13581"/>
    </source>
</evidence>
<dbReference type="Pfam" id="PF14417">
    <property type="entry name" value="MEDS"/>
    <property type="match status" value="1"/>
</dbReference>
<keyword evidence="5" id="KW-0808">Transferase</keyword>
<dbReference type="Proteomes" id="UP000481583">
    <property type="component" value="Unassembled WGS sequence"/>
</dbReference>
<accession>A0A6G4TSF1</accession>
<protein>
    <submittedName>
        <fullName evidence="5">Sensor histidine kinase</fullName>
    </submittedName>
</protein>
<sequence>MTDPRAPARPGFHRPAHHLLLYGGDPQFLAAALPFAREGLAAGEPVFIATTARNARLLQRHLGRQARQVDFAPPDWHRTPPQSLLAYHDRAHTAVGPSRVLGETPWLGLTSAEAREWSRFEALLTLALAATGAWHLCPYDTRTLPASILKTAHLTHPGLTSGVTHRPNPAHLDPEDFSAACDSVPLPEPSAGAAEFRFDGLDQLAAMRAFTRREARAAGLPRSAVENLLICVDEAAANALRHGGGTGRCRIWTTPTDLLCEVTDTHGTLNSALAGYLPPATAPLDGRGLWIIRQLSDAADMRSSDDGTIIRIRMRRMPPPEGPRLGEQPLPEEVAGLGGEAETLGEIGLDGAPPRGHGGEGR</sequence>
<evidence type="ECO:0000313" key="6">
    <source>
        <dbReference type="Proteomes" id="UP000481583"/>
    </source>
</evidence>
<dbReference type="PANTHER" id="PTHR35526">
    <property type="entry name" value="ANTI-SIGMA-F FACTOR RSBW-RELATED"/>
    <property type="match status" value="1"/>
</dbReference>
<dbReference type="InterPro" id="IPR050267">
    <property type="entry name" value="Anti-sigma-factor_SerPK"/>
</dbReference>
<keyword evidence="1" id="KW-0723">Serine/threonine-protein kinase</keyword>
<dbReference type="Pfam" id="PF13581">
    <property type="entry name" value="HATPase_c_2"/>
    <property type="match status" value="1"/>
</dbReference>
<evidence type="ECO:0000256" key="2">
    <source>
        <dbReference type="SAM" id="MobiDB-lite"/>
    </source>
</evidence>
<feature type="domain" description="MEDS" evidence="4">
    <location>
        <begin position="17"/>
        <end position="157"/>
    </location>
</feature>
<gene>
    <name evidence="5" type="ORF">G5C51_00520</name>
</gene>
<dbReference type="Gene3D" id="3.30.565.10">
    <property type="entry name" value="Histidine kinase-like ATPase, C-terminal domain"/>
    <property type="match status" value="1"/>
</dbReference>
<dbReference type="NCBIfam" id="NF041045">
    <property type="entry name" value="RsbA_anti_sig"/>
    <property type="match status" value="1"/>
</dbReference>
<dbReference type="InterPro" id="IPR036890">
    <property type="entry name" value="HATPase_C_sf"/>
</dbReference>
<dbReference type="AlphaFoldDB" id="A0A6G4TSF1"/>